<dbReference type="Gene3D" id="3.40.190.10">
    <property type="entry name" value="Periplasmic binding protein-like II"/>
    <property type="match status" value="2"/>
</dbReference>
<comment type="subcellular location">
    <subcellularLocation>
        <location evidence="1">Periplasm</location>
    </subcellularLocation>
</comment>
<dbReference type="Pfam" id="PF09084">
    <property type="entry name" value="NMT1"/>
    <property type="match status" value="1"/>
</dbReference>
<proteinExistence type="inferred from homology"/>
<evidence type="ECO:0000256" key="4">
    <source>
        <dbReference type="SAM" id="SignalP"/>
    </source>
</evidence>
<protein>
    <submittedName>
        <fullName evidence="6">ABC transporter substrate-binding protein</fullName>
    </submittedName>
</protein>
<reference evidence="6 7" key="1">
    <citation type="submission" date="2017-07" db="EMBL/GenBank/DDBJ databases">
        <title>Draft sequence of Rhodococcus enclensis 23b-28.</title>
        <authorList>
            <person name="Besaury L."/>
            <person name="Sancelme M."/>
            <person name="Amato P."/>
            <person name="Lallement A."/>
            <person name="Delort A.-M."/>
        </authorList>
    </citation>
    <scope>NUCLEOTIDE SEQUENCE [LARGE SCALE GENOMIC DNA]</scope>
    <source>
        <strain evidence="6 7">23b-28</strain>
    </source>
</reference>
<dbReference type="Proteomes" id="UP000230886">
    <property type="component" value="Unassembled WGS sequence"/>
</dbReference>
<gene>
    <name evidence="6" type="ORF">CHR55_27690</name>
</gene>
<feature type="signal peptide" evidence="4">
    <location>
        <begin position="1"/>
        <end position="37"/>
    </location>
</feature>
<evidence type="ECO:0000259" key="5">
    <source>
        <dbReference type="Pfam" id="PF09084"/>
    </source>
</evidence>
<dbReference type="SUPFAM" id="SSF53850">
    <property type="entry name" value="Periplasmic binding protein-like II"/>
    <property type="match status" value="1"/>
</dbReference>
<evidence type="ECO:0000313" key="7">
    <source>
        <dbReference type="Proteomes" id="UP000230886"/>
    </source>
</evidence>
<name>A0A2A5J4J9_RHOSG</name>
<evidence type="ECO:0000256" key="3">
    <source>
        <dbReference type="ARBA" id="ARBA00022729"/>
    </source>
</evidence>
<comment type="caution">
    <text evidence="6">The sequence shown here is derived from an EMBL/GenBank/DDBJ whole genome shotgun (WGS) entry which is preliminary data.</text>
</comment>
<dbReference type="RefSeq" id="WP_099698561.1">
    <property type="nucleotide sequence ID" value="NZ_NOVD01000037.1"/>
</dbReference>
<dbReference type="GO" id="GO:0042597">
    <property type="term" value="C:periplasmic space"/>
    <property type="evidence" value="ECO:0007669"/>
    <property type="project" value="UniProtKB-SubCell"/>
</dbReference>
<accession>A0A2A5J4J9</accession>
<dbReference type="InterPro" id="IPR015168">
    <property type="entry name" value="SsuA/THI5"/>
</dbReference>
<feature type="domain" description="SsuA/THI5-like" evidence="5">
    <location>
        <begin position="57"/>
        <end position="273"/>
    </location>
</feature>
<dbReference type="PANTHER" id="PTHR30024:SF47">
    <property type="entry name" value="TAURINE-BINDING PERIPLASMIC PROTEIN"/>
    <property type="match status" value="1"/>
</dbReference>
<comment type="similarity">
    <text evidence="2">Belongs to the bacterial solute-binding protein SsuA/TauA family.</text>
</comment>
<dbReference type="AlphaFoldDB" id="A0A2A5J4J9"/>
<evidence type="ECO:0000313" key="6">
    <source>
        <dbReference type="EMBL" id="PCK24119.1"/>
    </source>
</evidence>
<sequence length="334" mass="33790">MTVGLTLRSAPRFRVVALAAVATAALALTGCSSDATASDDGGTQTTTIRIAPQPIADFAPIWLGMEQGYFTDEGLDIQLVEGGASSSAQIPLLLSGNADMAATTAAAAIQARSQNMPVTIVGGLTNFAANDSVDQSGLVVAKDSSISGFRDLEGKTVAISGLKSVSEAVISAAVEKSGGAANKVSFIQAPMPNLGDLVSTGGADAAFLIDPFLSKATDSGLKTLGHPFPLAAPGVPGTSLVASESFVNANPDSLAKFRTALAKSVDYANQNPGAVKAALSTQAKIPLEMLANSKNPQFVAVVEPGALGTEIELLVKYGVLTDSVEAESLLTPAN</sequence>
<evidence type="ECO:0000256" key="1">
    <source>
        <dbReference type="ARBA" id="ARBA00004418"/>
    </source>
</evidence>
<evidence type="ECO:0000256" key="2">
    <source>
        <dbReference type="ARBA" id="ARBA00010742"/>
    </source>
</evidence>
<dbReference type="PANTHER" id="PTHR30024">
    <property type="entry name" value="ALIPHATIC SULFONATES-BINDING PROTEIN-RELATED"/>
    <property type="match status" value="1"/>
</dbReference>
<organism evidence="6 7">
    <name type="scientific">Rhodococcus qingshengii</name>
    <dbReference type="NCBI Taxonomy" id="334542"/>
    <lineage>
        <taxon>Bacteria</taxon>
        <taxon>Bacillati</taxon>
        <taxon>Actinomycetota</taxon>
        <taxon>Actinomycetes</taxon>
        <taxon>Mycobacteriales</taxon>
        <taxon>Nocardiaceae</taxon>
        <taxon>Rhodococcus</taxon>
        <taxon>Rhodococcus erythropolis group</taxon>
    </lineage>
</organism>
<feature type="chain" id="PRO_5012901700" evidence="4">
    <location>
        <begin position="38"/>
        <end position="334"/>
    </location>
</feature>
<dbReference type="EMBL" id="NOVD01000037">
    <property type="protein sequence ID" value="PCK24119.1"/>
    <property type="molecule type" value="Genomic_DNA"/>
</dbReference>
<keyword evidence="3 4" id="KW-0732">Signal</keyword>